<dbReference type="InterPro" id="IPR006153">
    <property type="entry name" value="Cation/H_exchanger_TM"/>
</dbReference>
<evidence type="ECO:0000256" key="4">
    <source>
        <dbReference type="ARBA" id="ARBA00022692"/>
    </source>
</evidence>
<keyword evidence="3" id="KW-1003">Cell membrane</keyword>
<keyword evidence="9" id="KW-0739">Sodium transport</keyword>
<evidence type="ECO:0000256" key="1">
    <source>
        <dbReference type="ARBA" id="ARBA00004651"/>
    </source>
</evidence>
<feature type="transmembrane region" description="Helical" evidence="11">
    <location>
        <begin position="397"/>
        <end position="417"/>
    </location>
</feature>
<gene>
    <name evidence="13" type="ORF">ACHAW5_000083</name>
</gene>
<feature type="transmembrane region" description="Helical" evidence="11">
    <location>
        <begin position="132"/>
        <end position="154"/>
    </location>
</feature>
<dbReference type="PANTHER" id="PTHR10110:SF86">
    <property type="entry name" value="SODIUM_HYDROGEN EXCHANGER 7"/>
    <property type="match status" value="1"/>
</dbReference>
<comment type="caution">
    <text evidence="13">The sequence shown here is derived from an EMBL/GenBank/DDBJ whole genome shotgun (WGS) entry which is preliminary data.</text>
</comment>
<evidence type="ECO:0000256" key="5">
    <source>
        <dbReference type="ARBA" id="ARBA00022989"/>
    </source>
</evidence>
<keyword evidence="8 11" id="KW-0472">Membrane</keyword>
<feature type="transmembrane region" description="Helical" evidence="11">
    <location>
        <begin position="195"/>
        <end position="222"/>
    </location>
</feature>
<evidence type="ECO:0000256" key="11">
    <source>
        <dbReference type="SAM" id="Phobius"/>
    </source>
</evidence>
<evidence type="ECO:0000256" key="10">
    <source>
        <dbReference type="SAM" id="MobiDB-lite"/>
    </source>
</evidence>
<keyword evidence="5 11" id="KW-1133">Transmembrane helix</keyword>
<name>A0ABD3QVZ9_9STRA</name>
<accession>A0ABD3QVZ9</accession>
<evidence type="ECO:0000259" key="12">
    <source>
        <dbReference type="Pfam" id="PF00999"/>
    </source>
</evidence>
<sequence length="946" mass="105734">MKSSEGGLEVPDSRGIRPREADPPERAARSDRRGIDVRLRDSLVRSNVDVVAVGIFSAWLRSLVVVLAESDRDDESARLGDGAAVDIVDVETFPEEERAVYAFLFPWFAQIAGVLVYYLLSRHAHGIPYTAIMFIVGALIGVITDFGSIDALAYSAKTWAGIDGEVILLTFLPGLIFHDSYSIDVHLFVKTFWQVIIFAFPMMLVGTYLTAFFATAILPYGWSWDLCMTFGSILGATDPVAVSVLMNELGAPPRLKMHIQGESIMNDGSAAVFYQIFSARFLYETGIQGLGEDSGLVEGFEKFIRLAIGGTCVGIAFGGGLLTILFLLNRRLSGEDSTVQVVATITTSYLAFFVSEVLLKCSGIIAVFACAVTVKAFGETLYNNSELSHHFWSISEYLLNTLLFTLAGLVWGSFLFARVSDGAGDLMYILVLFIFINAIRFLLVFGCYPLTAKIGIGTNWQEAVFMSYGGLRGGVGIALSLSLHAGILDRLESANDDEVSVLNEYKKSTGRVFFLVGSVAFLTLVTNGPTCGLLLHWLGLVTPTECRKKVVEHYKRRMVMHTLKEYVALLTERAFQDVDLRVVVKHIPFLKDTTYEEFMAAVEIHKENSSSHSYTPPNLKNVTPYFNQSFGISAEQRTYDDVVDDDDDVQPEQMKHRRLSAMAIRQVRRRSSVYDAVRADTMGSLEERVLEERVIFISVLRSAYHRLVKRGELEGRGFIAHSLFQSLNLAEDAASKCLPLDDWNALEESSQSWAMPAESLMRRLFNRKNVDFDSDFFVVSLKVRQIIAFNIAHDWAKKTFKREFSECGEGRLTEAEKVVLDESDEQVRLAEEALSKLDARDVKLVTGRYACQILLNRAAYYLTELEEEGFMSGREAGEFLDEIHEHISDLYESHENGRVRGNLVSEFLKSFRNSVGMGNSIFGRRTGYEELSALADLEEEELEDEE</sequence>
<dbReference type="Proteomes" id="UP001530315">
    <property type="component" value="Unassembled WGS sequence"/>
</dbReference>
<evidence type="ECO:0000313" key="13">
    <source>
        <dbReference type="EMBL" id="KAL3804609.1"/>
    </source>
</evidence>
<keyword evidence="6" id="KW-0915">Sodium</keyword>
<protein>
    <recommendedName>
        <fullName evidence="12">Cation/H+ exchanger transmembrane domain-containing protein</fullName>
    </recommendedName>
</protein>
<feature type="transmembrane region" description="Helical" evidence="11">
    <location>
        <begin position="429"/>
        <end position="451"/>
    </location>
</feature>
<feature type="region of interest" description="Disordered" evidence="10">
    <location>
        <begin position="1"/>
        <end position="30"/>
    </location>
</feature>
<evidence type="ECO:0000256" key="9">
    <source>
        <dbReference type="ARBA" id="ARBA00023201"/>
    </source>
</evidence>
<keyword evidence="7" id="KW-0406">Ion transport</keyword>
<keyword evidence="4 11" id="KW-0812">Transmembrane</keyword>
<keyword evidence="2" id="KW-0813">Transport</keyword>
<evidence type="ECO:0000313" key="14">
    <source>
        <dbReference type="Proteomes" id="UP001530315"/>
    </source>
</evidence>
<reference evidence="13 14" key="1">
    <citation type="submission" date="2024-10" db="EMBL/GenBank/DDBJ databases">
        <title>Updated reference genomes for cyclostephanoid diatoms.</title>
        <authorList>
            <person name="Roberts W.R."/>
            <person name="Alverson A.J."/>
        </authorList>
    </citation>
    <scope>NUCLEOTIDE SEQUENCE [LARGE SCALE GENOMIC DNA]</scope>
    <source>
        <strain evidence="13 14">AJA276-08</strain>
    </source>
</reference>
<evidence type="ECO:0000256" key="7">
    <source>
        <dbReference type="ARBA" id="ARBA00023065"/>
    </source>
</evidence>
<feature type="transmembrane region" description="Helical" evidence="11">
    <location>
        <begin position="99"/>
        <end position="120"/>
    </location>
</feature>
<feature type="domain" description="Cation/H+ exchanger transmembrane" evidence="12">
    <location>
        <begin position="114"/>
        <end position="535"/>
    </location>
</feature>
<dbReference type="GO" id="GO:0005886">
    <property type="term" value="C:plasma membrane"/>
    <property type="evidence" value="ECO:0007669"/>
    <property type="project" value="UniProtKB-SubCell"/>
</dbReference>
<evidence type="ECO:0000256" key="8">
    <source>
        <dbReference type="ARBA" id="ARBA00023136"/>
    </source>
</evidence>
<dbReference type="EMBL" id="JALLAZ020000074">
    <property type="protein sequence ID" value="KAL3804609.1"/>
    <property type="molecule type" value="Genomic_DNA"/>
</dbReference>
<keyword evidence="14" id="KW-1185">Reference proteome</keyword>
<dbReference type="InterPro" id="IPR018422">
    <property type="entry name" value="Cation/H_exchanger_CPA1"/>
</dbReference>
<dbReference type="GO" id="GO:0006814">
    <property type="term" value="P:sodium ion transport"/>
    <property type="evidence" value="ECO:0007669"/>
    <property type="project" value="UniProtKB-KW"/>
</dbReference>
<feature type="transmembrane region" description="Helical" evidence="11">
    <location>
        <begin position="349"/>
        <end position="377"/>
    </location>
</feature>
<feature type="transmembrane region" description="Helical" evidence="11">
    <location>
        <begin position="303"/>
        <end position="328"/>
    </location>
</feature>
<feature type="transmembrane region" description="Helical" evidence="11">
    <location>
        <begin position="512"/>
        <end position="538"/>
    </location>
</feature>
<dbReference type="Gene3D" id="6.10.140.1330">
    <property type="match status" value="1"/>
</dbReference>
<feature type="compositionally biased region" description="Basic and acidic residues" evidence="10">
    <location>
        <begin position="11"/>
        <end position="30"/>
    </location>
</feature>
<evidence type="ECO:0000256" key="6">
    <source>
        <dbReference type="ARBA" id="ARBA00023053"/>
    </source>
</evidence>
<proteinExistence type="predicted"/>
<feature type="transmembrane region" description="Helical" evidence="11">
    <location>
        <begin position="471"/>
        <end position="491"/>
    </location>
</feature>
<dbReference type="PANTHER" id="PTHR10110">
    <property type="entry name" value="SODIUM/HYDROGEN EXCHANGER"/>
    <property type="match status" value="1"/>
</dbReference>
<dbReference type="AlphaFoldDB" id="A0ABD3QVZ9"/>
<evidence type="ECO:0000256" key="2">
    <source>
        <dbReference type="ARBA" id="ARBA00022448"/>
    </source>
</evidence>
<evidence type="ECO:0000256" key="3">
    <source>
        <dbReference type="ARBA" id="ARBA00022475"/>
    </source>
</evidence>
<organism evidence="13 14">
    <name type="scientific">Stephanodiscus triporus</name>
    <dbReference type="NCBI Taxonomy" id="2934178"/>
    <lineage>
        <taxon>Eukaryota</taxon>
        <taxon>Sar</taxon>
        <taxon>Stramenopiles</taxon>
        <taxon>Ochrophyta</taxon>
        <taxon>Bacillariophyta</taxon>
        <taxon>Coscinodiscophyceae</taxon>
        <taxon>Thalassiosirophycidae</taxon>
        <taxon>Stephanodiscales</taxon>
        <taxon>Stephanodiscaceae</taxon>
        <taxon>Stephanodiscus</taxon>
    </lineage>
</organism>
<comment type="subcellular location">
    <subcellularLocation>
        <location evidence="1">Cell membrane</location>
        <topology evidence="1">Multi-pass membrane protein</topology>
    </subcellularLocation>
</comment>
<dbReference type="Pfam" id="PF00999">
    <property type="entry name" value="Na_H_Exchanger"/>
    <property type="match status" value="1"/>
</dbReference>
<feature type="transmembrane region" description="Helical" evidence="11">
    <location>
        <begin position="166"/>
        <end position="183"/>
    </location>
</feature>